<keyword evidence="2" id="KW-1185">Reference proteome</keyword>
<dbReference type="KEGG" id="brv:CFK39_08860"/>
<reference evidence="2" key="1">
    <citation type="submission" date="2017-07" db="EMBL/GenBank/DDBJ databases">
        <title>Brachybacterium sp. VR2415.</title>
        <authorList>
            <person name="Tak E.J."/>
            <person name="Bae J.-W."/>
        </authorList>
    </citation>
    <scope>NUCLEOTIDE SEQUENCE [LARGE SCALE GENOMIC DNA]</scope>
    <source>
        <strain evidence="2">VR2415</strain>
    </source>
</reference>
<protein>
    <submittedName>
        <fullName evidence="1">Uncharacterized protein</fullName>
    </submittedName>
</protein>
<organism evidence="1 2">
    <name type="scientific">Brachybacterium avium</name>
    <dbReference type="NCBI Taxonomy" id="2017485"/>
    <lineage>
        <taxon>Bacteria</taxon>
        <taxon>Bacillati</taxon>
        <taxon>Actinomycetota</taxon>
        <taxon>Actinomycetes</taxon>
        <taxon>Micrococcales</taxon>
        <taxon>Dermabacteraceae</taxon>
        <taxon>Brachybacterium</taxon>
    </lineage>
</organism>
<evidence type="ECO:0000313" key="2">
    <source>
        <dbReference type="Proteomes" id="UP000198398"/>
    </source>
</evidence>
<gene>
    <name evidence="1" type="ORF">CFK39_08860</name>
</gene>
<accession>A0A220UCP6</accession>
<dbReference type="EMBL" id="CP022316">
    <property type="protein sequence ID" value="ASK65919.1"/>
    <property type="molecule type" value="Genomic_DNA"/>
</dbReference>
<proteinExistence type="predicted"/>
<evidence type="ECO:0000313" key="1">
    <source>
        <dbReference type="EMBL" id="ASK65919.1"/>
    </source>
</evidence>
<name>A0A220UCP6_9MICO</name>
<sequence>MSIDNPPRRARARKPYTVVMRSRDNQRVLVRDPLDVQFLELADAFQMKARAIIEEAPEDRRPENAAR</sequence>
<dbReference type="AlphaFoldDB" id="A0A220UCP6"/>
<dbReference type="Proteomes" id="UP000198398">
    <property type="component" value="Chromosome"/>
</dbReference>